<dbReference type="PANTHER" id="PTHR42850:SF4">
    <property type="entry name" value="ZINC-DEPENDENT ENDOPOLYPHOSPHATASE"/>
    <property type="match status" value="1"/>
</dbReference>
<dbReference type="GO" id="GO:0110154">
    <property type="term" value="P:RNA decapping"/>
    <property type="evidence" value="ECO:0007669"/>
    <property type="project" value="TreeGrafter"/>
</dbReference>
<dbReference type="AlphaFoldDB" id="A0A6J4TY60"/>
<dbReference type="EMBL" id="CADCVX010000579">
    <property type="protein sequence ID" value="CAA9535037.1"/>
    <property type="molecule type" value="Genomic_DNA"/>
</dbReference>
<dbReference type="InterPro" id="IPR029052">
    <property type="entry name" value="Metallo-depent_PP-like"/>
</dbReference>
<feature type="domain" description="Calcineurin-like phosphoesterase" evidence="1">
    <location>
        <begin position="23"/>
        <end position="214"/>
    </location>
</feature>
<proteinExistence type="predicted"/>
<dbReference type="GO" id="GO:0005737">
    <property type="term" value="C:cytoplasm"/>
    <property type="evidence" value="ECO:0007669"/>
    <property type="project" value="TreeGrafter"/>
</dbReference>
<dbReference type="Pfam" id="PF00149">
    <property type="entry name" value="Metallophos"/>
    <property type="match status" value="1"/>
</dbReference>
<dbReference type="Gene3D" id="3.60.21.10">
    <property type="match status" value="1"/>
</dbReference>
<dbReference type="GO" id="GO:0016791">
    <property type="term" value="F:phosphatase activity"/>
    <property type="evidence" value="ECO:0007669"/>
    <property type="project" value="TreeGrafter"/>
</dbReference>
<sequence length="251" mass="27826">MLKRLFRSKRADAWPTGPAGKRAYAIGDVHGRLDLLIDILGQIEKDHLSRPPAQAFLVMLGDLVDRGPHSKGVIDHLIDNPPTFARTVYLKGNHEEFFLGALSGNLSMLSNWLVYGGAECAESYGVSEGWMLNAAPSDIAHRIASAVPQPHKDFLDGMADTFRFGDYLFVHAGIRPGVELDSQTGKDLRWIREGFLDDRTDHGVIVVHGHTIVEKVEEHPNRIAIDTGAYRSGLLTALAIEGRERWLIETK</sequence>
<accession>A0A6J4TY60</accession>
<evidence type="ECO:0000259" key="1">
    <source>
        <dbReference type="Pfam" id="PF00149"/>
    </source>
</evidence>
<dbReference type="CDD" id="cd00144">
    <property type="entry name" value="MPP_PPP_family"/>
    <property type="match status" value="1"/>
</dbReference>
<dbReference type="InterPro" id="IPR004843">
    <property type="entry name" value="Calcineurin-like_PHP"/>
</dbReference>
<dbReference type="InterPro" id="IPR050126">
    <property type="entry name" value="Ap4A_hydrolase"/>
</dbReference>
<reference evidence="2" key="1">
    <citation type="submission" date="2020-02" db="EMBL/GenBank/DDBJ databases">
        <authorList>
            <person name="Meier V. D."/>
        </authorList>
    </citation>
    <scope>NUCLEOTIDE SEQUENCE</scope>
    <source>
        <strain evidence="2">AVDCRST_MAG91</strain>
    </source>
</reference>
<protein>
    <recommendedName>
        <fullName evidence="1">Calcineurin-like phosphoesterase domain-containing protein</fullName>
    </recommendedName>
</protein>
<dbReference type="GO" id="GO:0008803">
    <property type="term" value="F:bis(5'-nucleosyl)-tetraphosphatase (symmetrical) activity"/>
    <property type="evidence" value="ECO:0007669"/>
    <property type="project" value="TreeGrafter"/>
</dbReference>
<name>A0A6J4TY60_9SPHN</name>
<dbReference type="PANTHER" id="PTHR42850">
    <property type="entry name" value="METALLOPHOSPHOESTERASE"/>
    <property type="match status" value="1"/>
</dbReference>
<evidence type="ECO:0000313" key="2">
    <source>
        <dbReference type="EMBL" id="CAA9535037.1"/>
    </source>
</evidence>
<gene>
    <name evidence="2" type="ORF">AVDCRST_MAG91-3304</name>
</gene>
<dbReference type="SUPFAM" id="SSF56300">
    <property type="entry name" value="Metallo-dependent phosphatases"/>
    <property type="match status" value="1"/>
</dbReference>
<organism evidence="2">
    <name type="scientific">uncultured Sphingomonadaceae bacterium</name>
    <dbReference type="NCBI Taxonomy" id="169976"/>
    <lineage>
        <taxon>Bacteria</taxon>
        <taxon>Pseudomonadati</taxon>
        <taxon>Pseudomonadota</taxon>
        <taxon>Alphaproteobacteria</taxon>
        <taxon>Sphingomonadales</taxon>
        <taxon>Sphingomonadaceae</taxon>
        <taxon>environmental samples</taxon>
    </lineage>
</organism>